<evidence type="ECO:0000313" key="2">
    <source>
        <dbReference type="Proteomes" id="UP000886653"/>
    </source>
</evidence>
<sequence>VKEEKIKTNLYSANAILNNPAVFPLLAEYVLATRHFECLHLYLPDQEPSLDG</sequence>
<comment type="caution">
    <text evidence="1">The sequence shown here is derived from an EMBL/GenBank/DDBJ whole genome shotgun (WGS) entry which is preliminary data.</text>
</comment>
<dbReference type="OrthoDB" id="3044497at2759"/>
<feature type="non-terminal residue" evidence="1">
    <location>
        <position position="1"/>
    </location>
</feature>
<accession>A0A9P6NGI1</accession>
<evidence type="ECO:0000313" key="1">
    <source>
        <dbReference type="EMBL" id="KAG0143704.1"/>
    </source>
</evidence>
<dbReference type="EMBL" id="MU167312">
    <property type="protein sequence ID" value="KAG0143704.1"/>
    <property type="molecule type" value="Genomic_DNA"/>
</dbReference>
<keyword evidence="2" id="KW-1185">Reference proteome</keyword>
<protein>
    <submittedName>
        <fullName evidence="1">Uncharacterized protein</fullName>
    </submittedName>
</protein>
<gene>
    <name evidence="1" type="ORF">CROQUDRAFT_660884</name>
</gene>
<proteinExistence type="predicted"/>
<organism evidence="1 2">
    <name type="scientific">Cronartium quercuum f. sp. fusiforme G11</name>
    <dbReference type="NCBI Taxonomy" id="708437"/>
    <lineage>
        <taxon>Eukaryota</taxon>
        <taxon>Fungi</taxon>
        <taxon>Dikarya</taxon>
        <taxon>Basidiomycota</taxon>
        <taxon>Pucciniomycotina</taxon>
        <taxon>Pucciniomycetes</taxon>
        <taxon>Pucciniales</taxon>
        <taxon>Coleosporiaceae</taxon>
        <taxon>Cronartium</taxon>
    </lineage>
</organism>
<reference evidence="1" key="1">
    <citation type="submission" date="2013-11" db="EMBL/GenBank/DDBJ databases">
        <title>Genome sequence of the fusiform rust pathogen reveals effectors for host alternation and coevolution with pine.</title>
        <authorList>
            <consortium name="DOE Joint Genome Institute"/>
            <person name="Smith K."/>
            <person name="Pendleton A."/>
            <person name="Kubisiak T."/>
            <person name="Anderson C."/>
            <person name="Salamov A."/>
            <person name="Aerts A."/>
            <person name="Riley R."/>
            <person name="Clum A."/>
            <person name="Lindquist E."/>
            <person name="Ence D."/>
            <person name="Campbell M."/>
            <person name="Kronenberg Z."/>
            <person name="Feau N."/>
            <person name="Dhillon B."/>
            <person name="Hamelin R."/>
            <person name="Burleigh J."/>
            <person name="Smith J."/>
            <person name="Yandell M."/>
            <person name="Nelson C."/>
            <person name="Grigoriev I."/>
            <person name="Davis J."/>
        </authorList>
    </citation>
    <scope>NUCLEOTIDE SEQUENCE</scope>
    <source>
        <strain evidence="1">G11</strain>
    </source>
</reference>
<name>A0A9P6NGI1_9BASI</name>
<dbReference type="Proteomes" id="UP000886653">
    <property type="component" value="Unassembled WGS sequence"/>
</dbReference>
<dbReference type="AlphaFoldDB" id="A0A9P6NGI1"/>